<reference evidence="4" key="1">
    <citation type="submission" date="2016-06" db="UniProtKB">
        <authorList>
            <consortium name="WormBaseParasite"/>
        </authorList>
    </citation>
    <scope>IDENTIFICATION</scope>
</reference>
<dbReference type="EMBL" id="UYWY01020879">
    <property type="protein sequence ID" value="VDM42812.1"/>
    <property type="molecule type" value="Genomic_DNA"/>
</dbReference>
<evidence type="ECO:0000313" key="2">
    <source>
        <dbReference type="EMBL" id="VDM42812.1"/>
    </source>
</evidence>
<keyword evidence="3" id="KW-1185">Reference proteome</keyword>
<dbReference type="GO" id="GO:0005524">
    <property type="term" value="F:ATP binding"/>
    <property type="evidence" value="ECO:0007669"/>
    <property type="project" value="InterPro"/>
</dbReference>
<organism evidence="3 4">
    <name type="scientific">Toxocara canis</name>
    <name type="common">Canine roundworm</name>
    <dbReference type="NCBI Taxonomy" id="6265"/>
    <lineage>
        <taxon>Eukaryota</taxon>
        <taxon>Metazoa</taxon>
        <taxon>Ecdysozoa</taxon>
        <taxon>Nematoda</taxon>
        <taxon>Chromadorea</taxon>
        <taxon>Rhabditida</taxon>
        <taxon>Spirurina</taxon>
        <taxon>Ascaridomorpha</taxon>
        <taxon>Ascaridoidea</taxon>
        <taxon>Toxocaridae</taxon>
        <taxon>Toxocara</taxon>
    </lineage>
</organism>
<dbReference type="Gene3D" id="3.30.200.20">
    <property type="entry name" value="Phosphorylase Kinase, domain 1"/>
    <property type="match status" value="1"/>
</dbReference>
<gene>
    <name evidence="2" type="ORF">TCNE_LOCUS11491</name>
</gene>
<proteinExistence type="predicted"/>
<name>A0A183USM1_TOXCA</name>
<dbReference type="Gene3D" id="1.10.510.10">
    <property type="entry name" value="Transferase(Phosphotransferase) domain 1"/>
    <property type="match status" value="1"/>
</dbReference>
<dbReference type="Proteomes" id="UP000050794">
    <property type="component" value="Unassembled WGS sequence"/>
</dbReference>
<accession>A0A183USM1</accession>
<dbReference type="InterPro" id="IPR011009">
    <property type="entry name" value="Kinase-like_dom_sf"/>
</dbReference>
<dbReference type="GO" id="GO:0004672">
    <property type="term" value="F:protein kinase activity"/>
    <property type="evidence" value="ECO:0007669"/>
    <property type="project" value="InterPro"/>
</dbReference>
<dbReference type="PROSITE" id="PS50011">
    <property type="entry name" value="PROTEIN_KINASE_DOM"/>
    <property type="match status" value="1"/>
</dbReference>
<dbReference type="PANTHER" id="PTHR11909">
    <property type="entry name" value="CASEIN KINASE-RELATED"/>
    <property type="match status" value="1"/>
</dbReference>
<dbReference type="InterPro" id="IPR000719">
    <property type="entry name" value="Prot_kinase_dom"/>
</dbReference>
<feature type="domain" description="Protein kinase" evidence="1">
    <location>
        <begin position="23"/>
        <end position="292"/>
    </location>
</feature>
<dbReference type="AlphaFoldDB" id="A0A183USM1"/>
<dbReference type="SMART" id="SM00220">
    <property type="entry name" value="S_TKc"/>
    <property type="match status" value="1"/>
</dbReference>
<sequence>MALEECVANVPRIRIGDIIRQQWIVKGKLGERSCGVVWLVANVRNEKAFAAMKVEPFMETKDDEILKMEVFVLKKMQKSPHFCRLFLAGKMENFNYFIMFIKITQWAFFVKVIVEFVYSAGAKVVAHLRSVLELRMAMPRRRFTTSTCLKIGLQCLEALKEMHTVGFVHRDVKPSNFSFGSTESTKRQIFIFDFGLARQILLPVQGTNELRLREPRKKVAFRGTVRYCSINVHHNMEQGRHDDIISLIYMMIELITGTLPWSGKHKKESCAIKENVSDRILFHVISFQGFCS</sequence>
<dbReference type="WBParaSite" id="TCNE_0001149101-mRNA-1">
    <property type="protein sequence ID" value="TCNE_0001149101-mRNA-1"/>
    <property type="gene ID" value="TCNE_0001149101"/>
</dbReference>
<evidence type="ECO:0000313" key="3">
    <source>
        <dbReference type="Proteomes" id="UP000050794"/>
    </source>
</evidence>
<dbReference type="SUPFAM" id="SSF56112">
    <property type="entry name" value="Protein kinase-like (PK-like)"/>
    <property type="match status" value="1"/>
</dbReference>
<dbReference type="InterPro" id="IPR050235">
    <property type="entry name" value="CK1_Ser-Thr_kinase"/>
</dbReference>
<reference evidence="2 3" key="2">
    <citation type="submission" date="2018-11" db="EMBL/GenBank/DDBJ databases">
        <authorList>
            <consortium name="Pathogen Informatics"/>
        </authorList>
    </citation>
    <scope>NUCLEOTIDE SEQUENCE [LARGE SCALE GENOMIC DNA]</scope>
</reference>
<dbReference type="Pfam" id="PF00069">
    <property type="entry name" value="Pkinase"/>
    <property type="match status" value="1"/>
</dbReference>
<evidence type="ECO:0000313" key="4">
    <source>
        <dbReference type="WBParaSite" id="TCNE_0001149101-mRNA-1"/>
    </source>
</evidence>
<evidence type="ECO:0000259" key="1">
    <source>
        <dbReference type="PROSITE" id="PS50011"/>
    </source>
</evidence>
<protein>
    <submittedName>
        <fullName evidence="4">Protein kinase domain-containing protein</fullName>
    </submittedName>
</protein>